<evidence type="ECO:0000256" key="6">
    <source>
        <dbReference type="ARBA" id="ARBA00022723"/>
    </source>
</evidence>
<keyword evidence="8 13" id="KW-0862">Zinc</keyword>
<evidence type="ECO:0000256" key="8">
    <source>
        <dbReference type="ARBA" id="ARBA00022833"/>
    </source>
</evidence>
<comment type="catalytic activity">
    <reaction evidence="11 14">
        <text>cytidine + H2O + H(+) = uridine + NH4(+)</text>
        <dbReference type="Rhea" id="RHEA:16069"/>
        <dbReference type="ChEBI" id="CHEBI:15377"/>
        <dbReference type="ChEBI" id="CHEBI:15378"/>
        <dbReference type="ChEBI" id="CHEBI:16704"/>
        <dbReference type="ChEBI" id="CHEBI:17562"/>
        <dbReference type="ChEBI" id="CHEBI:28938"/>
        <dbReference type="EC" id="3.5.4.5"/>
    </reaction>
</comment>
<dbReference type="PANTHER" id="PTHR11644:SF2">
    <property type="entry name" value="CYTIDINE DEAMINASE"/>
    <property type="match status" value="1"/>
</dbReference>
<keyword evidence="17" id="KW-1185">Reference proteome</keyword>
<dbReference type="Proteomes" id="UP000002191">
    <property type="component" value="Chromosome"/>
</dbReference>
<reference evidence="16 17" key="2">
    <citation type="journal article" date="2014" name="Genome Announc.">
        <title>Complete Genome Sequence of the Subsurface, Mesophilic Sulfate-Reducing Bacterium Desulfovibrio aespoeensis Aspo-2.</title>
        <authorList>
            <person name="Pedersen K."/>
            <person name="Bengtsson A."/>
            <person name="Edlund J."/>
            <person name="Rabe L."/>
            <person name="Hazen T."/>
            <person name="Chakraborty R."/>
            <person name="Goodwin L."/>
            <person name="Shapiro N."/>
        </authorList>
    </citation>
    <scope>NUCLEOTIDE SEQUENCE [LARGE SCALE GENOMIC DNA]</scope>
    <source>
        <strain evidence="17">ATCC 700646 / DSM 10631 / Aspo-2</strain>
    </source>
</reference>
<evidence type="ECO:0000256" key="13">
    <source>
        <dbReference type="PIRSR" id="PIRSR606262-3"/>
    </source>
</evidence>
<dbReference type="GO" id="GO:0005829">
    <property type="term" value="C:cytosol"/>
    <property type="evidence" value="ECO:0007669"/>
    <property type="project" value="TreeGrafter"/>
</dbReference>
<dbReference type="HOGENOM" id="CLU_097262_0_1_7"/>
<dbReference type="InterPro" id="IPR050202">
    <property type="entry name" value="Cyt/Deoxycyt_deaminase"/>
</dbReference>
<name>E6VZ75_PSEA9</name>
<feature type="active site" description="Proton donor" evidence="12">
    <location>
        <position position="61"/>
    </location>
</feature>
<keyword evidence="6 13" id="KW-0479">Metal-binding</keyword>
<dbReference type="InterPro" id="IPR002125">
    <property type="entry name" value="CMP_dCMP_dom"/>
</dbReference>
<comment type="catalytic activity">
    <reaction evidence="10 14">
        <text>2'-deoxycytidine + H2O + H(+) = 2'-deoxyuridine + NH4(+)</text>
        <dbReference type="Rhea" id="RHEA:13433"/>
        <dbReference type="ChEBI" id="CHEBI:15377"/>
        <dbReference type="ChEBI" id="CHEBI:15378"/>
        <dbReference type="ChEBI" id="CHEBI:15698"/>
        <dbReference type="ChEBI" id="CHEBI:16450"/>
        <dbReference type="ChEBI" id="CHEBI:28938"/>
        <dbReference type="EC" id="3.5.4.5"/>
    </reaction>
</comment>
<organism evidence="16 17">
    <name type="scientific">Pseudodesulfovibrio aespoeensis (strain ATCC 700646 / DSM 10631 / Aspo-2)</name>
    <name type="common">Desulfovibrio aespoeensis</name>
    <dbReference type="NCBI Taxonomy" id="643562"/>
    <lineage>
        <taxon>Bacteria</taxon>
        <taxon>Pseudomonadati</taxon>
        <taxon>Thermodesulfobacteriota</taxon>
        <taxon>Desulfovibrionia</taxon>
        <taxon>Desulfovibrionales</taxon>
        <taxon>Desulfovibrionaceae</taxon>
    </lineage>
</organism>
<evidence type="ECO:0000256" key="14">
    <source>
        <dbReference type="RuleBase" id="RU364006"/>
    </source>
</evidence>
<keyword evidence="7 14" id="KW-0378">Hydrolase</keyword>
<evidence type="ECO:0000259" key="15">
    <source>
        <dbReference type="PROSITE" id="PS51747"/>
    </source>
</evidence>
<comment type="function">
    <text evidence="2 14">This enzyme scavenges exogenous and endogenous cytidine and 2'-deoxycytidine for UMP synthesis.</text>
</comment>
<dbReference type="STRING" id="643562.Daes_1839"/>
<evidence type="ECO:0000256" key="3">
    <source>
        <dbReference type="ARBA" id="ARBA00006576"/>
    </source>
</evidence>
<evidence type="ECO:0000256" key="5">
    <source>
        <dbReference type="ARBA" id="ARBA00018266"/>
    </source>
</evidence>
<dbReference type="GO" id="GO:0055086">
    <property type="term" value="P:nucleobase-containing small molecule metabolic process"/>
    <property type="evidence" value="ECO:0007669"/>
    <property type="project" value="UniProtKB-ARBA"/>
</dbReference>
<dbReference type="AlphaFoldDB" id="E6VZ75"/>
<dbReference type="Gene3D" id="3.40.140.10">
    <property type="entry name" value="Cytidine Deaminase, domain 2"/>
    <property type="match status" value="1"/>
</dbReference>
<dbReference type="PROSITE" id="PS00903">
    <property type="entry name" value="CYT_DCMP_DEAMINASES_1"/>
    <property type="match status" value="1"/>
</dbReference>
<dbReference type="GO" id="GO:0004126">
    <property type="term" value="F:cytidine deaminase activity"/>
    <property type="evidence" value="ECO:0007669"/>
    <property type="project" value="UniProtKB-UniRule"/>
</dbReference>
<dbReference type="GO" id="GO:0008270">
    <property type="term" value="F:zinc ion binding"/>
    <property type="evidence" value="ECO:0007669"/>
    <property type="project" value="UniProtKB-UniRule"/>
</dbReference>
<dbReference type="NCBIfam" id="NF004064">
    <property type="entry name" value="PRK05578.1"/>
    <property type="match status" value="1"/>
</dbReference>
<feature type="binding site" evidence="13">
    <location>
        <position position="59"/>
    </location>
    <ligand>
        <name>Zn(2+)</name>
        <dbReference type="ChEBI" id="CHEBI:29105"/>
        <note>catalytic</note>
    </ligand>
</feature>
<comment type="similarity">
    <text evidence="3 14">Belongs to the cytidine and deoxycytidylate deaminase family.</text>
</comment>
<feature type="binding site" evidence="13">
    <location>
        <position position="97"/>
    </location>
    <ligand>
        <name>Zn(2+)</name>
        <dbReference type="ChEBI" id="CHEBI:29105"/>
        <note>catalytic</note>
    </ligand>
</feature>
<dbReference type="FunFam" id="3.40.140.10:FF:000008">
    <property type="entry name" value="Cytidine deaminase"/>
    <property type="match status" value="1"/>
</dbReference>
<protein>
    <recommendedName>
        <fullName evidence="5 14">Cytidine deaminase</fullName>
        <ecNumber evidence="4 14">3.5.4.5</ecNumber>
    </recommendedName>
    <alternativeName>
        <fullName evidence="9 14">Cytidine aminohydrolase</fullName>
    </alternativeName>
</protein>
<dbReference type="Pfam" id="PF00383">
    <property type="entry name" value="dCMP_cyt_deam_1"/>
    <property type="match status" value="1"/>
</dbReference>
<evidence type="ECO:0000256" key="9">
    <source>
        <dbReference type="ARBA" id="ARBA00032005"/>
    </source>
</evidence>
<dbReference type="InterPro" id="IPR006262">
    <property type="entry name" value="Cyt_deam_tetra"/>
</dbReference>
<dbReference type="PANTHER" id="PTHR11644">
    <property type="entry name" value="CYTIDINE DEAMINASE"/>
    <property type="match status" value="1"/>
</dbReference>
<dbReference type="EC" id="3.5.4.5" evidence="4 14"/>
<feature type="domain" description="CMP/dCMP-type deaminase" evidence="15">
    <location>
        <begin position="7"/>
        <end position="136"/>
    </location>
</feature>
<sequence>MITIPRETLEIMEDEAREASRNAYAPYSEFPVGAALLAEDGEVYVGCNVENASFGLTVCAERCAVHAAVSDGRGRGDLSALLIYVPGETCHSPCGACRQVLSEFLLPDTPVYSACDTGEIVAWTMDELLPDSFELPVASQPE</sequence>
<dbReference type="EMBL" id="CP002431">
    <property type="protein sequence ID" value="ADU62851.1"/>
    <property type="molecule type" value="Genomic_DNA"/>
</dbReference>
<evidence type="ECO:0000256" key="11">
    <source>
        <dbReference type="ARBA" id="ARBA00049558"/>
    </source>
</evidence>
<evidence type="ECO:0000256" key="7">
    <source>
        <dbReference type="ARBA" id="ARBA00022801"/>
    </source>
</evidence>
<dbReference type="GO" id="GO:0042802">
    <property type="term" value="F:identical protein binding"/>
    <property type="evidence" value="ECO:0007669"/>
    <property type="project" value="UniProtKB-ARBA"/>
</dbReference>
<dbReference type="PROSITE" id="PS51747">
    <property type="entry name" value="CYT_DCMP_DEAMINASES_2"/>
    <property type="match status" value="1"/>
</dbReference>
<dbReference type="RefSeq" id="WP_013514766.1">
    <property type="nucleotide sequence ID" value="NC_014844.1"/>
</dbReference>
<dbReference type="CDD" id="cd01283">
    <property type="entry name" value="cytidine_deaminase"/>
    <property type="match status" value="1"/>
</dbReference>
<dbReference type="InterPro" id="IPR016193">
    <property type="entry name" value="Cytidine_deaminase-like"/>
</dbReference>
<dbReference type="SUPFAM" id="SSF53927">
    <property type="entry name" value="Cytidine deaminase-like"/>
    <property type="match status" value="1"/>
</dbReference>
<dbReference type="InterPro" id="IPR016192">
    <property type="entry name" value="APOBEC/CMP_deaminase_Zn-bd"/>
</dbReference>
<comment type="cofactor">
    <cofactor evidence="1 13 14">
        <name>Zn(2+)</name>
        <dbReference type="ChEBI" id="CHEBI:29105"/>
    </cofactor>
</comment>
<reference evidence="17" key="1">
    <citation type="submission" date="2010-12" db="EMBL/GenBank/DDBJ databases">
        <title>Complete sequence of Desulfovibrio aespoeensis Aspo-2.</title>
        <authorList>
            <consortium name="US DOE Joint Genome Institute"/>
            <person name="Lucas S."/>
            <person name="Copeland A."/>
            <person name="Lapidus A."/>
            <person name="Cheng J.-F."/>
            <person name="Goodwin L."/>
            <person name="Pitluck S."/>
            <person name="Chertkov O."/>
            <person name="Misra M."/>
            <person name="Detter J.C."/>
            <person name="Han C."/>
            <person name="Tapia R."/>
            <person name="Land M."/>
            <person name="Hauser L."/>
            <person name="Kyrpides N."/>
            <person name="Ivanova N."/>
            <person name="Ovchinnikova G."/>
            <person name="Pedersen K."/>
            <person name="Jagevall S."/>
            <person name="Hazen T."/>
            <person name="Woyke T."/>
        </authorList>
    </citation>
    <scope>NUCLEOTIDE SEQUENCE [LARGE SCALE GENOMIC DNA]</scope>
    <source>
        <strain evidence="17">ATCC 700646 / DSM 10631 / Aspo-2</strain>
    </source>
</reference>
<accession>E6VZ75</accession>
<dbReference type="KEGG" id="das:Daes_1839"/>
<dbReference type="GO" id="GO:0072527">
    <property type="term" value="P:pyrimidine-containing compound metabolic process"/>
    <property type="evidence" value="ECO:0007669"/>
    <property type="project" value="UniProtKB-ARBA"/>
</dbReference>
<dbReference type="eggNOG" id="COG0295">
    <property type="taxonomic scope" value="Bacteria"/>
</dbReference>
<evidence type="ECO:0000256" key="2">
    <source>
        <dbReference type="ARBA" id="ARBA00003949"/>
    </source>
</evidence>
<proteinExistence type="inferred from homology"/>
<evidence type="ECO:0000256" key="12">
    <source>
        <dbReference type="PIRSR" id="PIRSR606262-1"/>
    </source>
</evidence>
<evidence type="ECO:0000313" key="17">
    <source>
        <dbReference type="Proteomes" id="UP000002191"/>
    </source>
</evidence>
<evidence type="ECO:0000256" key="1">
    <source>
        <dbReference type="ARBA" id="ARBA00001947"/>
    </source>
</evidence>
<gene>
    <name evidence="16" type="ordered locus">Daes_1839</name>
</gene>
<evidence type="ECO:0000256" key="10">
    <source>
        <dbReference type="ARBA" id="ARBA00049252"/>
    </source>
</evidence>
<dbReference type="NCBIfam" id="TIGR01354">
    <property type="entry name" value="cyt_deam_tetra"/>
    <property type="match status" value="1"/>
</dbReference>
<evidence type="ECO:0000313" key="16">
    <source>
        <dbReference type="EMBL" id="ADU62851.1"/>
    </source>
</evidence>
<evidence type="ECO:0000256" key="4">
    <source>
        <dbReference type="ARBA" id="ARBA00012783"/>
    </source>
</evidence>
<feature type="binding site" evidence="13">
    <location>
        <position position="94"/>
    </location>
    <ligand>
        <name>Zn(2+)</name>
        <dbReference type="ChEBI" id="CHEBI:29105"/>
        <note>catalytic</note>
    </ligand>
</feature>